<evidence type="ECO:0000259" key="7">
    <source>
        <dbReference type="Pfam" id="PF07738"/>
    </source>
</evidence>
<dbReference type="Pfam" id="PF07738">
    <property type="entry name" value="Sad1_UNC"/>
    <property type="match status" value="1"/>
</dbReference>
<evidence type="ECO:0000256" key="6">
    <source>
        <dbReference type="SAM" id="Phobius"/>
    </source>
</evidence>
<dbReference type="PANTHER" id="PTHR12953:SF0">
    <property type="entry name" value="SUN DOMAIN-CONTAINING OSSIFICATION FACTOR"/>
    <property type="match status" value="1"/>
</dbReference>
<dbReference type="InterPro" id="IPR045120">
    <property type="entry name" value="Suco/Slp1-like"/>
</dbReference>
<evidence type="ECO:0000256" key="5">
    <source>
        <dbReference type="SAM" id="MobiDB-lite"/>
    </source>
</evidence>
<dbReference type="Proteomes" id="UP000265618">
    <property type="component" value="Unassembled WGS sequence"/>
</dbReference>
<sequence>MQWQRVYNALIRLSVIVIAAAVLYSRLTLRDEVDPVPPYPEGGSAYGPDDFSLCTLPLTEPSMLIDGAAPGESVSKAFSRRFDYASYEGGARIQGSQGVSNPKAVISKKDYSVIDCGEGWVEIILPDEVQIDSIAMVSSEHFSGQIRKFTVTVREMDAKQSNQSTDMPLGPAEGGDHTESAEMRSRDMCFIAQEGRMPQYFRFPTPLYGRTVRLAWQSTHPPGAEVCVLTALRLYGTRSIDTLAKAIEEASGTADKLGSLLPSALPALEGGGSGDGEQDRRRDLEWGAYAGGDAERERERTASQLVWPPFQTYEADLLRAVQRGREGQPEGEGERSTVFKELLQQLHDLDIQSVVLAKQLENTHRKAGEFLDVHSSQIGGLSHSIKQVQSDIYSLRQDVVLGTLLPSVTSLEAQVVELQGALDSLTGTVVAGVVVIAVVVAVQVQQLVMRCVTSGRSKRRDPSLPPVHVSKSANCSPVASVSPDMPNTLQKEVRSC</sequence>
<gene>
    <name evidence="8" type="ORF">KIPB_003212</name>
</gene>
<feature type="transmembrane region" description="Helical" evidence="6">
    <location>
        <begin position="9"/>
        <end position="27"/>
    </location>
</feature>
<organism evidence="8 9">
    <name type="scientific">Kipferlia bialata</name>
    <dbReference type="NCBI Taxonomy" id="797122"/>
    <lineage>
        <taxon>Eukaryota</taxon>
        <taxon>Metamonada</taxon>
        <taxon>Carpediemonas-like organisms</taxon>
        <taxon>Kipferlia</taxon>
    </lineage>
</organism>
<feature type="domain" description="SUN" evidence="7">
    <location>
        <begin position="101"/>
        <end position="237"/>
    </location>
</feature>
<feature type="region of interest" description="Disordered" evidence="5">
    <location>
        <begin position="455"/>
        <end position="496"/>
    </location>
</feature>
<name>A0A9K3CSJ9_9EUKA</name>
<dbReference type="GO" id="GO:0012505">
    <property type="term" value="C:endomembrane system"/>
    <property type="evidence" value="ECO:0007669"/>
    <property type="project" value="UniProtKB-SubCell"/>
</dbReference>
<evidence type="ECO:0000313" key="8">
    <source>
        <dbReference type="EMBL" id="GIQ82127.1"/>
    </source>
</evidence>
<evidence type="ECO:0000256" key="2">
    <source>
        <dbReference type="ARBA" id="ARBA00022692"/>
    </source>
</evidence>
<comment type="subcellular location">
    <subcellularLocation>
        <location evidence="1">Endomembrane system</location>
    </subcellularLocation>
</comment>
<protein>
    <recommendedName>
        <fullName evidence="7">SUN domain-containing protein</fullName>
    </recommendedName>
</protein>
<dbReference type="GO" id="GO:0034975">
    <property type="term" value="P:protein folding in endoplasmic reticulum"/>
    <property type="evidence" value="ECO:0007669"/>
    <property type="project" value="TreeGrafter"/>
</dbReference>
<evidence type="ECO:0000256" key="4">
    <source>
        <dbReference type="ARBA" id="ARBA00023136"/>
    </source>
</evidence>
<reference evidence="8 9" key="1">
    <citation type="journal article" date="2018" name="PLoS ONE">
        <title>The draft genome of Kipferlia bialata reveals reductive genome evolution in fornicate parasites.</title>
        <authorList>
            <person name="Tanifuji G."/>
            <person name="Takabayashi S."/>
            <person name="Kume K."/>
            <person name="Takagi M."/>
            <person name="Nakayama T."/>
            <person name="Kamikawa R."/>
            <person name="Inagaki Y."/>
            <person name="Hashimoto T."/>
        </authorList>
    </citation>
    <scope>NUCLEOTIDE SEQUENCE [LARGE SCALE GENOMIC DNA]</scope>
    <source>
        <strain evidence="8">NY0173</strain>
    </source>
</reference>
<accession>A0A9K3CSJ9</accession>
<dbReference type="EMBL" id="BDIP01000599">
    <property type="protein sequence ID" value="GIQ82127.1"/>
    <property type="molecule type" value="Genomic_DNA"/>
</dbReference>
<comment type="caution">
    <text evidence="8">The sequence shown here is derived from an EMBL/GenBank/DDBJ whole genome shotgun (WGS) entry which is preliminary data.</text>
</comment>
<dbReference type="InterPro" id="IPR012919">
    <property type="entry name" value="SUN_dom"/>
</dbReference>
<dbReference type="GO" id="GO:0016020">
    <property type="term" value="C:membrane"/>
    <property type="evidence" value="ECO:0007669"/>
    <property type="project" value="InterPro"/>
</dbReference>
<proteinExistence type="predicted"/>
<feature type="transmembrane region" description="Helical" evidence="6">
    <location>
        <begin position="429"/>
        <end position="449"/>
    </location>
</feature>
<evidence type="ECO:0000313" key="9">
    <source>
        <dbReference type="Proteomes" id="UP000265618"/>
    </source>
</evidence>
<keyword evidence="2 6" id="KW-0812">Transmembrane</keyword>
<feature type="compositionally biased region" description="Polar residues" evidence="5">
    <location>
        <begin position="471"/>
        <end position="490"/>
    </location>
</feature>
<keyword evidence="3 6" id="KW-1133">Transmembrane helix</keyword>
<keyword evidence="9" id="KW-1185">Reference proteome</keyword>
<keyword evidence="4 6" id="KW-0472">Membrane</keyword>
<evidence type="ECO:0000256" key="3">
    <source>
        <dbReference type="ARBA" id="ARBA00022989"/>
    </source>
</evidence>
<evidence type="ECO:0000256" key="1">
    <source>
        <dbReference type="ARBA" id="ARBA00004308"/>
    </source>
</evidence>
<dbReference type="GO" id="GO:0005737">
    <property type="term" value="C:cytoplasm"/>
    <property type="evidence" value="ECO:0007669"/>
    <property type="project" value="TreeGrafter"/>
</dbReference>
<feature type="region of interest" description="Disordered" evidence="5">
    <location>
        <begin position="158"/>
        <end position="180"/>
    </location>
</feature>
<dbReference type="PANTHER" id="PTHR12953">
    <property type="entry name" value="MEMBRANE PROTEIN CH1 RELATED"/>
    <property type="match status" value="1"/>
</dbReference>
<dbReference type="AlphaFoldDB" id="A0A9K3CSJ9"/>